<evidence type="ECO:0000256" key="1">
    <source>
        <dbReference type="SAM" id="SignalP"/>
    </source>
</evidence>
<evidence type="ECO:0000313" key="4">
    <source>
        <dbReference type="Proteomes" id="UP000070539"/>
    </source>
</evidence>
<keyword evidence="1" id="KW-0732">Signal</keyword>
<evidence type="ECO:0000313" key="3">
    <source>
        <dbReference type="EMBL" id="KXL54324.1"/>
    </source>
</evidence>
<dbReference type="InterPro" id="IPR031841">
    <property type="entry name" value="Endopep_inhib"/>
</dbReference>
<feature type="signal peptide" evidence="1">
    <location>
        <begin position="1"/>
        <end position="26"/>
    </location>
</feature>
<sequence>MRKYVIIILSCLLLCALVFSACTSNSAPNSPSPYDETIYTSEDGLPPLEDDLKQLYQDAEAIYLKIVFFDFHTDFNQPIEKYGYVFYKVDEDHFNSYDSFKTYLSNYFSQDFINGKILAPGDSQFIEGEDGALYMLDAGRGSNIFYAGCVFHSVERSEDKIKFTATAYYANTQEGYEGELFFAEPENMSDYSTEDFTFILVMEGDKWKFDLFSCFF</sequence>
<reference evidence="2 4" key="1">
    <citation type="submission" date="2016-01" db="EMBL/GenBank/DDBJ databases">
        <title>Genome sequence of Clostridium neopropionicum X4, DSM-3847.</title>
        <authorList>
            <person name="Poehlein A."/>
            <person name="Beck M.H."/>
            <person name="Bengelsdorf F.R."/>
            <person name="Daniel R."/>
            <person name="Duerre P."/>
        </authorList>
    </citation>
    <scope>NUCLEOTIDE SEQUENCE [LARGE SCALE GENOMIC DNA]</scope>
    <source>
        <strain evidence="2 4">DSM-3847</strain>
    </source>
</reference>
<protein>
    <recommendedName>
        <fullName evidence="5">Lipoprotein</fullName>
    </recommendedName>
</protein>
<evidence type="ECO:0000313" key="2">
    <source>
        <dbReference type="EMBL" id="KXL54199.1"/>
    </source>
</evidence>
<dbReference type="Proteomes" id="UP000070539">
    <property type="component" value="Unassembled WGS sequence"/>
</dbReference>
<keyword evidence="4" id="KW-1185">Reference proteome</keyword>
<dbReference type="EMBL" id="LRVM01000001">
    <property type="protein sequence ID" value="KXL54199.1"/>
    <property type="molecule type" value="Genomic_DNA"/>
</dbReference>
<name>A0A136WIM4_9FIRM</name>
<organism evidence="2 4">
    <name type="scientific">Anaerotignum neopropionicum</name>
    <dbReference type="NCBI Taxonomy" id="36847"/>
    <lineage>
        <taxon>Bacteria</taxon>
        <taxon>Bacillati</taxon>
        <taxon>Bacillota</taxon>
        <taxon>Clostridia</taxon>
        <taxon>Lachnospirales</taxon>
        <taxon>Anaerotignaceae</taxon>
        <taxon>Anaerotignum</taxon>
    </lineage>
</organism>
<feature type="chain" id="PRO_5007806016" description="Lipoprotein" evidence="1">
    <location>
        <begin position="27"/>
        <end position="216"/>
    </location>
</feature>
<dbReference type="AlphaFoldDB" id="A0A136WIM4"/>
<gene>
    <name evidence="2" type="ORF">CLNEO_03000</name>
    <name evidence="3" type="ORF">CLNEO_04290</name>
</gene>
<dbReference type="RefSeq" id="WP_066083773.1">
    <property type="nucleotide sequence ID" value="NZ_LRVM01000001.1"/>
</dbReference>
<dbReference type="EMBL" id="LRVM01000001">
    <property type="protein sequence ID" value="KXL54324.1"/>
    <property type="molecule type" value="Genomic_DNA"/>
</dbReference>
<accession>A0A136WIM4</accession>
<dbReference type="InterPro" id="IPR053749">
    <property type="entry name" value="TA_system-associated_sf"/>
</dbReference>
<proteinExistence type="predicted"/>
<dbReference type="PROSITE" id="PS51257">
    <property type="entry name" value="PROKAR_LIPOPROTEIN"/>
    <property type="match status" value="1"/>
</dbReference>
<dbReference type="Pfam" id="PF16800">
    <property type="entry name" value="Endopep_inhib"/>
    <property type="match status" value="1"/>
</dbReference>
<comment type="caution">
    <text evidence="2">The sequence shown here is derived from an EMBL/GenBank/DDBJ whole genome shotgun (WGS) entry which is preliminary data.</text>
</comment>
<dbReference type="Gene3D" id="3.10.450.420">
    <property type="match status" value="1"/>
</dbReference>
<evidence type="ECO:0008006" key="5">
    <source>
        <dbReference type="Google" id="ProtNLM"/>
    </source>
</evidence>